<evidence type="ECO:0000256" key="5">
    <source>
        <dbReference type="ARBA" id="ARBA00022496"/>
    </source>
</evidence>
<evidence type="ECO:0000256" key="2">
    <source>
        <dbReference type="ARBA" id="ARBA00009810"/>
    </source>
</evidence>
<evidence type="ECO:0000313" key="17">
    <source>
        <dbReference type="EMBL" id="MDQ1183688.1"/>
    </source>
</evidence>
<dbReference type="InterPro" id="IPR037066">
    <property type="entry name" value="Plug_dom_sf"/>
</dbReference>
<evidence type="ECO:0000256" key="3">
    <source>
        <dbReference type="ARBA" id="ARBA00022448"/>
    </source>
</evidence>
<comment type="similarity">
    <text evidence="2 13 15">Belongs to the TonB-dependent receptor family.</text>
</comment>
<dbReference type="Pfam" id="PF07715">
    <property type="entry name" value="Plug"/>
    <property type="match status" value="1"/>
</dbReference>
<feature type="domain" description="Secretin/TonB short N-terminal" evidence="16">
    <location>
        <begin position="67"/>
        <end position="118"/>
    </location>
</feature>
<dbReference type="Gene3D" id="2.170.130.10">
    <property type="entry name" value="TonB-dependent receptor, plug domain"/>
    <property type="match status" value="1"/>
</dbReference>
<dbReference type="PANTHER" id="PTHR30069:SF41">
    <property type="entry name" value="HEME_HEMOPEXIN UTILIZATION PROTEIN C"/>
    <property type="match status" value="1"/>
</dbReference>
<dbReference type="SMART" id="SM00965">
    <property type="entry name" value="STN"/>
    <property type="match status" value="1"/>
</dbReference>
<keyword evidence="3 13" id="KW-0813">Transport</keyword>
<evidence type="ECO:0000256" key="10">
    <source>
        <dbReference type="ARBA" id="ARBA00023136"/>
    </source>
</evidence>
<name>A0ABU0UFH0_9HYPH</name>
<dbReference type="InterPro" id="IPR000531">
    <property type="entry name" value="Beta-barrel_TonB"/>
</dbReference>
<keyword evidence="8" id="KW-0408">Iron</keyword>
<dbReference type="EMBL" id="JAUTBL010000001">
    <property type="protein sequence ID" value="MDQ1183688.1"/>
    <property type="molecule type" value="Genomic_DNA"/>
</dbReference>
<dbReference type="InterPro" id="IPR039426">
    <property type="entry name" value="TonB-dep_rcpt-like"/>
</dbReference>
<evidence type="ECO:0000256" key="13">
    <source>
        <dbReference type="PROSITE-ProRule" id="PRU01360"/>
    </source>
</evidence>
<dbReference type="SUPFAM" id="SSF56935">
    <property type="entry name" value="Porins"/>
    <property type="match status" value="1"/>
</dbReference>
<evidence type="ECO:0000256" key="7">
    <source>
        <dbReference type="ARBA" id="ARBA00022729"/>
    </source>
</evidence>
<dbReference type="PROSITE" id="PS52016">
    <property type="entry name" value="TONB_DEPENDENT_REC_3"/>
    <property type="match status" value="1"/>
</dbReference>
<dbReference type="Gene3D" id="2.40.170.20">
    <property type="entry name" value="TonB-dependent receptor, beta-barrel domain"/>
    <property type="match status" value="1"/>
</dbReference>
<evidence type="ECO:0000256" key="14">
    <source>
        <dbReference type="PROSITE-ProRule" id="PRU10144"/>
    </source>
</evidence>
<keyword evidence="7" id="KW-0732">Signal</keyword>
<keyword evidence="10 13" id="KW-0472">Membrane</keyword>
<dbReference type="InterPro" id="IPR010917">
    <property type="entry name" value="TonB_rcpt_CS"/>
</dbReference>
<dbReference type="RefSeq" id="WP_306928742.1">
    <property type="nucleotide sequence ID" value="NZ_JAUTBL010000001.1"/>
</dbReference>
<keyword evidence="5" id="KW-0410">Iron transport</keyword>
<evidence type="ECO:0000256" key="4">
    <source>
        <dbReference type="ARBA" id="ARBA00022452"/>
    </source>
</evidence>
<keyword evidence="4 13" id="KW-1134">Transmembrane beta strand</keyword>
<evidence type="ECO:0000256" key="9">
    <source>
        <dbReference type="ARBA" id="ARBA00023077"/>
    </source>
</evidence>
<feature type="short sequence motif" description="TonB C-terminal box" evidence="14">
    <location>
        <begin position="924"/>
        <end position="941"/>
    </location>
</feature>
<keyword evidence="18" id="KW-1185">Reference proteome</keyword>
<accession>A0ABU0UFH0</accession>
<protein>
    <submittedName>
        <fullName evidence="17">Hemoglobin/transferrin/lactoferrin receptor protein</fullName>
    </submittedName>
</protein>
<dbReference type="InterPro" id="IPR012910">
    <property type="entry name" value="Plug_dom"/>
</dbReference>
<keyword evidence="9 15" id="KW-0798">TonB box</keyword>
<keyword evidence="5" id="KW-0406">Ion transport</keyword>
<comment type="caution">
    <text evidence="17">The sequence shown here is derived from an EMBL/GenBank/DDBJ whole genome shotgun (WGS) entry which is preliminary data.</text>
</comment>
<proteinExistence type="inferred from homology"/>
<keyword evidence="11 17" id="KW-0675">Receptor</keyword>
<evidence type="ECO:0000256" key="1">
    <source>
        <dbReference type="ARBA" id="ARBA00004571"/>
    </source>
</evidence>
<dbReference type="InterPro" id="IPR036942">
    <property type="entry name" value="Beta-barrel_TonB_sf"/>
</dbReference>
<dbReference type="Proteomes" id="UP001224781">
    <property type="component" value="Unassembled WGS sequence"/>
</dbReference>
<keyword evidence="12 13" id="KW-0998">Cell outer membrane</keyword>
<dbReference type="InterPro" id="IPR011662">
    <property type="entry name" value="Secretin/TonB_short_N"/>
</dbReference>
<evidence type="ECO:0000259" key="16">
    <source>
        <dbReference type="SMART" id="SM00965"/>
    </source>
</evidence>
<keyword evidence="6 13" id="KW-0812">Transmembrane</keyword>
<evidence type="ECO:0000256" key="6">
    <source>
        <dbReference type="ARBA" id="ARBA00022692"/>
    </source>
</evidence>
<dbReference type="Gene3D" id="3.55.50.30">
    <property type="match status" value="1"/>
</dbReference>
<dbReference type="Pfam" id="PF00593">
    <property type="entry name" value="TonB_dep_Rec_b-barrel"/>
    <property type="match status" value="1"/>
</dbReference>
<dbReference type="PROSITE" id="PS01156">
    <property type="entry name" value="TONB_DEPENDENT_REC_2"/>
    <property type="match status" value="1"/>
</dbReference>
<organism evidence="17 18">
    <name type="scientific">Agrobacterium larrymoorei</name>
    <dbReference type="NCBI Taxonomy" id="160699"/>
    <lineage>
        <taxon>Bacteria</taxon>
        <taxon>Pseudomonadati</taxon>
        <taxon>Pseudomonadota</taxon>
        <taxon>Alphaproteobacteria</taxon>
        <taxon>Hyphomicrobiales</taxon>
        <taxon>Rhizobiaceae</taxon>
        <taxon>Rhizobium/Agrobacterium group</taxon>
        <taxon>Agrobacterium</taxon>
    </lineage>
</organism>
<evidence type="ECO:0000256" key="11">
    <source>
        <dbReference type="ARBA" id="ARBA00023170"/>
    </source>
</evidence>
<evidence type="ECO:0000256" key="8">
    <source>
        <dbReference type="ARBA" id="ARBA00023004"/>
    </source>
</evidence>
<evidence type="ECO:0000256" key="15">
    <source>
        <dbReference type="RuleBase" id="RU003357"/>
    </source>
</evidence>
<dbReference type="PANTHER" id="PTHR30069">
    <property type="entry name" value="TONB-DEPENDENT OUTER MEMBRANE RECEPTOR"/>
    <property type="match status" value="1"/>
</dbReference>
<evidence type="ECO:0000313" key="18">
    <source>
        <dbReference type="Proteomes" id="UP001224781"/>
    </source>
</evidence>
<evidence type="ECO:0000256" key="12">
    <source>
        <dbReference type="ARBA" id="ARBA00023237"/>
    </source>
</evidence>
<comment type="subcellular location">
    <subcellularLocation>
        <location evidence="1 13">Cell outer membrane</location>
        <topology evidence="1 13">Multi-pass membrane protein</topology>
    </subcellularLocation>
</comment>
<gene>
    <name evidence="17" type="ORF">QE408_000810</name>
</gene>
<dbReference type="Pfam" id="PF07660">
    <property type="entry name" value="STN"/>
    <property type="match status" value="1"/>
</dbReference>
<reference evidence="17 18" key="1">
    <citation type="submission" date="2023-07" db="EMBL/GenBank/DDBJ databases">
        <title>Functional and genomic diversity of the sorghum phyllosphere microbiome.</title>
        <authorList>
            <person name="Shade A."/>
        </authorList>
    </citation>
    <scope>NUCLEOTIDE SEQUENCE [LARGE SCALE GENOMIC DNA]</scope>
    <source>
        <strain evidence="17 18">SORGH_AS_1126</strain>
    </source>
</reference>
<sequence length="941" mass="101939">MAEKRNNRTIRAIWTTALLMATALNGALVAMTGHARAQEMADARKAFAIAPQPLASALTLFGQQSGLQISVDAAAVRDHRTLGIHSTLTAERALAEILAGSNLTYRFLDPRTVIISAHVDSGASSAEGATVLRPIVIKGSRTLADDPYRTAGSSTYISGEKIERFRGTSVGDMLSGTPGVLNGDNRNGAALDVNIRGMQGQGRVPVVVDGAQQETTVYRGYAGVAGRSFIDPDFIGSVMVEKGPNSSADGAGVIGGVVRMNTITPDDILLPDKSFGVRFKGGFNSNSSSIPPLYTTGGLYGQQAYPSASLPGSFGGSDGMDRPGFLEPTGGNGSVAAAYRSENLDIVAGFARRQNGNYHAGTKGDVPSPVLFPDCGRVTEQLTCSLPRSGWTGVGFSGLNRFRAGEEVLNTSQSNTSTLLKTTVRLPYDQKIDLGYIHYESRYGEIMPSQIVYSGDYGAYQATLSQVEMDTYTAKYGWNPEDSDLVNVKLSAWMTNADLTTPMQWYWPAVGTPADPTFDNYYGAANRRWGINAENTSRFDTAWGDLSFNYGGSFTHELIEPGEGANLPNAREGNRSEASIFTSGEWKPTQWLTLNGSLRYSEFKSRDTRPWETTTYPLSYNGQVLSFNSSAERAAYRRAHPGSTNLPAVTTSNSGVYQSYEDSGFAPMGSVMVEPWDGIQFYSKYAEALRMPSLFETTRGFSFYGGDFPPGQANPLRPEHARTWEFGSNVMSDSIFTAGDELKLKASYFHNRVDNYLTRSLNQGRAYIVNIDYAKLEGVELAASYDAGDFFGDLSYTRYLRTEFCSRPGQVSGTSYTALCSSGGVANSYVINQLPPKDSLSLTLGMRALDETLTFGGRLNYIGNRPTTALGVSNSTGGSLTHVEWKPYTVVDLFASYKVNDNLKIDAAIDNVADTYYMDTLTLGLMPSPGRTFRLNLTAKF</sequence>